<evidence type="ECO:0000313" key="2">
    <source>
        <dbReference type="Proteomes" id="UP000631653"/>
    </source>
</evidence>
<dbReference type="SUPFAM" id="SSF55961">
    <property type="entry name" value="Bet v1-like"/>
    <property type="match status" value="1"/>
</dbReference>
<dbReference type="PANTHER" id="PTHR39332">
    <property type="entry name" value="BLL4707 PROTEIN"/>
    <property type="match status" value="1"/>
</dbReference>
<dbReference type="EMBL" id="WOSY01000003">
    <property type="protein sequence ID" value="NHN87922.1"/>
    <property type="molecule type" value="Genomic_DNA"/>
</dbReference>
<evidence type="ECO:0000313" key="1">
    <source>
        <dbReference type="EMBL" id="NHN87922.1"/>
    </source>
</evidence>
<organism evidence="1 2">
    <name type="scientific">Acetobacter conturbans</name>
    <dbReference type="NCBI Taxonomy" id="1737472"/>
    <lineage>
        <taxon>Bacteria</taxon>
        <taxon>Pseudomonadati</taxon>
        <taxon>Pseudomonadota</taxon>
        <taxon>Alphaproteobacteria</taxon>
        <taxon>Acetobacterales</taxon>
        <taxon>Acetobacteraceae</taxon>
        <taxon>Acetobacter</taxon>
    </lineage>
</organism>
<dbReference type="PANTHER" id="PTHR39332:SF7">
    <property type="entry name" value="SRPBCC FAMILY PROTEIN"/>
    <property type="match status" value="1"/>
</dbReference>
<dbReference type="Gene3D" id="3.30.530.20">
    <property type="match status" value="1"/>
</dbReference>
<sequence length="139" mass="15289">MINVSGQIEVGVAAETAWKLLGGFDNLPVWIGMIESSVLEEGGRVRRLTTRDGTVIVERLLTFSEQERCYTYSYVEGPDPVKDYVGEVRVRETGAGTCLISWGSRFEPVGLSEDEAQARYAAAYGGAVAHVKDMLEKRV</sequence>
<name>A0ABX0K1L9_9PROT</name>
<dbReference type="RefSeq" id="WP_173569201.1">
    <property type="nucleotide sequence ID" value="NZ_WOSY01000003.1"/>
</dbReference>
<comment type="caution">
    <text evidence="1">The sequence shown here is derived from an EMBL/GenBank/DDBJ whole genome shotgun (WGS) entry which is preliminary data.</text>
</comment>
<dbReference type="InterPro" id="IPR019587">
    <property type="entry name" value="Polyketide_cyclase/dehydratase"/>
</dbReference>
<dbReference type="InterPro" id="IPR023393">
    <property type="entry name" value="START-like_dom_sf"/>
</dbReference>
<dbReference type="CDD" id="cd07821">
    <property type="entry name" value="PYR_PYL_RCAR_like"/>
    <property type="match status" value="1"/>
</dbReference>
<dbReference type="Proteomes" id="UP000631653">
    <property type="component" value="Unassembled WGS sequence"/>
</dbReference>
<reference evidence="1 2" key="1">
    <citation type="journal article" date="2020" name="Int. J. Syst. Evol. Microbiol.">
        <title>Novel acetic acid bacteria from cider fermentations: Acetobacter conturbans sp. nov. and Acetobacter fallax sp. nov.</title>
        <authorList>
            <person name="Sombolestani A.S."/>
            <person name="Cleenwerck I."/>
            <person name="Cnockaert M."/>
            <person name="Borremans W."/>
            <person name="Wieme A.D."/>
            <person name="De Vuyst L."/>
            <person name="Vandamme P."/>
        </authorList>
    </citation>
    <scope>NUCLEOTIDE SEQUENCE [LARGE SCALE GENOMIC DNA]</scope>
    <source>
        <strain evidence="1 2">LMG 1627</strain>
    </source>
</reference>
<dbReference type="Pfam" id="PF10604">
    <property type="entry name" value="Polyketide_cyc2"/>
    <property type="match status" value="1"/>
</dbReference>
<gene>
    <name evidence="1" type="ORF">GOB81_04665</name>
</gene>
<accession>A0ABX0K1L9</accession>
<keyword evidence="2" id="KW-1185">Reference proteome</keyword>
<protein>
    <submittedName>
        <fullName evidence="1">SRPBCC family protein</fullName>
    </submittedName>
</protein>
<proteinExistence type="predicted"/>